<proteinExistence type="predicted"/>
<evidence type="ECO:0000256" key="1">
    <source>
        <dbReference type="SAM" id="MobiDB-lite"/>
    </source>
</evidence>
<accession>A0AAV1SH73</accession>
<sequence>MGRPEADSSPYETDQPQEYQYEHTLQGTQTQDDFSSPTYETNYHDSTQQDQYQSQYVDTSANNPQQQQQPQQQPPPPPQQQQYPPPQANQGYGGQPAHPSQFPQANPMYSNGPAPYPPQGPQTNPTQPAPYPPQGQQTFQTQPVQFPPPSPMKAAAYPPQGPQIFPNQPAQFPPQSQQSNPTYQNGSNQPANFPQQMPQAFPPNATPQGFQNPYQAAQSEPQVVQFPPKSPVNGIPMQMNQQQGTWTTGIFDCMEDPTNALQTALFPCVTYGQIAEIVDNGQTTCATNGMIYGMVGFCIGMPCLVSCGNRSKLRAKYGLMEDPAPDSLTHCLFECCALCQEYRELNNRGLDPSIGWQGNVARQSMQQAQVGMVPPMNQKMMP</sequence>
<evidence type="ECO:0000313" key="2">
    <source>
        <dbReference type="EMBL" id="CAK7349756.1"/>
    </source>
</evidence>
<feature type="compositionally biased region" description="Low complexity" evidence="1">
    <location>
        <begin position="134"/>
        <end position="144"/>
    </location>
</feature>
<feature type="compositionally biased region" description="Polar residues" evidence="1">
    <location>
        <begin position="182"/>
        <end position="198"/>
    </location>
</feature>
<dbReference type="Proteomes" id="UP001314170">
    <property type="component" value="Unassembled WGS sequence"/>
</dbReference>
<name>A0AAV1SH73_9ROSI</name>
<feature type="compositionally biased region" description="Polar residues" evidence="1">
    <location>
        <begin position="10"/>
        <end position="41"/>
    </location>
</feature>
<dbReference type="Pfam" id="PF04749">
    <property type="entry name" value="PLAC8"/>
    <property type="match status" value="1"/>
</dbReference>
<comment type="caution">
    <text evidence="2">The sequence shown here is derived from an EMBL/GenBank/DDBJ whole genome shotgun (WGS) entry which is preliminary data.</text>
</comment>
<dbReference type="PANTHER" id="PTHR15907">
    <property type="entry name" value="DUF614 FAMILY PROTEIN-RELATED"/>
    <property type="match status" value="1"/>
</dbReference>
<feature type="compositionally biased region" description="Low complexity" evidence="1">
    <location>
        <begin position="162"/>
        <end position="181"/>
    </location>
</feature>
<protein>
    <submittedName>
        <fullName evidence="2">Uncharacterized protein</fullName>
    </submittedName>
</protein>
<feature type="compositionally biased region" description="Low complexity" evidence="1">
    <location>
        <begin position="45"/>
        <end position="71"/>
    </location>
</feature>
<dbReference type="AlphaFoldDB" id="A0AAV1SH73"/>
<feature type="region of interest" description="Disordered" evidence="1">
    <location>
        <begin position="1"/>
        <end position="225"/>
    </location>
</feature>
<feature type="compositionally biased region" description="Polar residues" evidence="1">
    <location>
        <begin position="206"/>
        <end position="222"/>
    </location>
</feature>
<keyword evidence="3" id="KW-1185">Reference proteome</keyword>
<evidence type="ECO:0000313" key="3">
    <source>
        <dbReference type="Proteomes" id="UP001314170"/>
    </source>
</evidence>
<reference evidence="2 3" key="1">
    <citation type="submission" date="2024-01" db="EMBL/GenBank/DDBJ databases">
        <authorList>
            <person name="Waweru B."/>
        </authorList>
    </citation>
    <scope>NUCLEOTIDE SEQUENCE [LARGE SCALE GENOMIC DNA]</scope>
</reference>
<feature type="compositionally biased region" description="Pro residues" evidence="1">
    <location>
        <begin position="72"/>
        <end position="87"/>
    </location>
</feature>
<gene>
    <name evidence="2" type="ORF">DCAF_LOCUS22477</name>
</gene>
<organism evidence="2 3">
    <name type="scientific">Dovyalis caffra</name>
    <dbReference type="NCBI Taxonomy" id="77055"/>
    <lineage>
        <taxon>Eukaryota</taxon>
        <taxon>Viridiplantae</taxon>
        <taxon>Streptophyta</taxon>
        <taxon>Embryophyta</taxon>
        <taxon>Tracheophyta</taxon>
        <taxon>Spermatophyta</taxon>
        <taxon>Magnoliopsida</taxon>
        <taxon>eudicotyledons</taxon>
        <taxon>Gunneridae</taxon>
        <taxon>Pentapetalae</taxon>
        <taxon>rosids</taxon>
        <taxon>fabids</taxon>
        <taxon>Malpighiales</taxon>
        <taxon>Salicaceae</taxon>
        <taxon>Flacourtieae</taxon>
        <taxon>Dovyalis</taxon>
    </lineage>
</organism>
<dbReference type="NCBIfam" id="TIGR01571">
    <property type="entry name" value="A_thal_Cys_rich"/>
    <property type="match status" value="1"/>
</dbReference>
<dbReference type="EMBL" id="CAWUPB010001176">
    <property type="protein sequence ID" value="CAK7349756.1"/>
    <property type="molecule type" value="Genomic_DNA"/>
</dbReference>
<dbReference type="InterPro" id="IPR006461">
    <property type="entry name" value="PLAC_motif_containing"/>
</dbReference>